<dbReference type="AlphaFoldDB" id="A0A563UB60"/>
<sequence>MQTFTEFKASLSLPKPDSGLSVKLKSLWYDGKGDWAKAHAEVDQLNDKASAWVHAYLHRKEGDIWNADYWYSRAGKTRPDVSLQEEWEQLVEAFL</sequence>
<organism evidence="1 2">
    <name type="scientific">Mucilaginibacter achroorhodeus</name>
    <dbReference type="NCBI Taxonomy" id="2599294"/>
    <lineage>
        <taxon>Bacteria</taxon>
        <taxon>Pseudomonadati</taxon>
        <taxon>Bacteroidota</taxon>
        <taxon>Sphingobacteriia</taxon>
        <taxon>Sphingobacteriales</taxon>
        <taxon>Sphingobacteriaceae</taxon>
        <taxon>Mucilaginibacter</taxon>
    </lineage>
</organism>
<dbReference type="Proteomes" id="UP000318010">
    <property type="component" value="Unassembled WGS sequence"/>
</dbReference>
<dbReference type="OrthoDB" id="370799at2"/>
<comment type="caution">
    <text evidence="1">The sequence shown here is derived from an EMBL/GenBank/DDBJ whole genome shotgun (WGS) entry which is preliminary data.</text>
</comment>
<name>A0A563UB60_9SPHI</name>
<gene>
    <name evidence="1" type="ORF">FPZ42_05215</name>
</gene>
<dbReference type="RefSeq" id="WP_146269404.1">
    <property type="nucleotide sequence ID" value="NZ_VOEI01000001.1"/>
</dbReference>
<protein>
    <submittedName>
        <fullName evidence="1">Uncharacterized protein</fullName>
    </submittedName>
</protein>
<evidence type="ECO:0000313" key="1">
    <source>
        <dbReference type="EMBL" id="TWR28612.1"/>
    </source>
</evidence>
<proteinExistence type="predicted"/>
<reference evidence="1 2" key="1">
    <citation type="submission" date="2019-07" db="EMBL/GenBank/DDBJ databases">
        <authorList>
            <person name="Kim J."/>
        </authorList>
    </citation>
    <scope>NUCLEOTIDE SEQUENCE [LARGE SCALE GENOMIC DNA]</scope>
    <source>
        <strain evidence="1 2">MJ1a</strain>
    </source>
</reference>
<accession>A0A563UB60</accession>
<keyword evidence="2" id="KW-1185">Reference proteome</keyword>
<evidence type="ECO:0000313" key="2">
    <source>
        <dbReference type="Proteomes" id="UP000318010"/>
    </source>
</evidence>
<dbReference type="EMBL" id="VOEI01000001">
    <property type="protein sequence ID" value="TWR28612.1"/>
    <property type="molecule type" value="Genomic_DNA"/>
</dbReference>